<evidence type="ECO:0000256" key="8">
    <source>
        <dbReference type="RuleBase" id="RU000461"/>
    </source>
</evidence>
<evidence type="ECO:0000256" key="2">
    <source>
        <dbReference type="ARBA" id="ARBA00010617"/>
    </source>
</evidence>
<evidence type="ECO:0000256" key="7">
    <source>
        <dbReference type="PIRSR" id="PIRSR602401-1"/>
    </source>
</evidence>
<comment type="similarity">
    <text evidence="2 8">Belongs to the cytochrome P450 family.</text>
</comment>
<keyword evidence="7 8" id="KW-0349">Heme</keyword>
<reference evidence="9" key="1">
    <citation type="submission" date="2022-06" db="EMBL/GenBank/DDBJ databases">
        <title>Complete genome sequences of two strains of the flax pathogen Septoria linicola.</title>
        <authorList>
            <person name="Lapalu N."/>
            <person name="Simon A."/>
            <person name="Demenou B."/>
            <person name="Paumier D."/>
            <person name="Guillot M.-P."/>
            <person name="Gout L."/>
            <person name="Valade R."/>
        </authorList>
    </citation>
    <scope>NUCLEOTIDE SEQUENCE</scope>
    <source>
        <strain evidence="9">SE15195</strain>
    </source>
</reference>
<evidence type="ECO:0000256" key="4">
    <source>
        <dbReference type="ARBA" id="ARBA00023002"/>
    </source>
</evidence>
<keyword evidence="10" id="KW-1185">Reference proteome</keyword>
<dbReference type="InterPro" id="IPR036396">
    <property type="entry name" value="Cyt_P450_sf"/>
</dbReference>
<name>A0A9Q9AD07_9PEZI</name>
<dbReference type="Pfam" id="PF00067">
    <property type="entry name" value="p450"/>
    <property type="match status" value="1"/>
</dbReference>
<dbReference type="GO" id="GO:0020037">
    <property type="term" value="F:heme binding"/>
    <property type="evidence" value="ECO:0007669"/>
    <property type="project" value="InterPro"/>
</dbReference>
<accession>A0A9Q9AD07</accession>
<dbReference type="InterPro" id="IPR047146">
    <property type="entry name" value="Cyt_P450_E_CYP52_fungi"/>
</dbReference>
<evidence type="ECO:0000256" key="6">
    <source>
        <dbReference type="ARBA" id="ARBA00023033"/>
    </source>
</evidence>
<evidence type="ECO:0000313" key="9">
    <source>
        <dbReference type="EMBL" id="USW46865.1"/>
    </source>
</evidence>
<protein>
    <submittedName>
        <fullName evidence="9">Cytochrome P450</fullName>
    </submittedName>
</protein>
<evidence type="ECO:0000256" key="3">
    <source>
        <dbReference type="ARBA" id="ARBA00022723"/>
    </source>
</evidence>
<keyword evidence="5 7" id="KW-0408">Iron</keyword>
<keyword evidence="4 8" id="KW-0560">Oxidoreductase</keyword>
<dbReference type="PROSITE" id="PS00086">
    <property type="entry name" value="CYTOCHROME_P450"/>
    <property type="match status" value="1"/>
</dbReference>
<evidence type="ECO:0000256" key="5">
    <source>
        <dbReference type="ARBA" id="ARBA00023004"/>
    </source>
</evidence>
<dbReference type="CDD" id="cd11063">
    <property type="entry name" value="CYP52"/>
    <property type="match status" value="1"/>
</dbReference>
<organism evidence="9 10">
    <name type="scientific">Septoria linicola</name>
    <dbReference type="NCBI Taxonomy" id="215465"/>
    <lineage>
        <taxon>Eukaryota</taxon>
        <taxon>Fungi</taxon>
        <taxon>Dikarya</taxon>
        <taxon>Ascomycota</taxon>
        <taxon>Pezizomycotina</taxon>
        <taxon>Dothideomycetes</taxon>
        <taxon>Dothideomycetidae</taxon>
        <taxon>Mycosphaerellales</taxon>
        <taxon>Mycosphaerellaceae</taxon>
        <taxon>Septoria</taxon>
    </lineage>
</organism>
<dbReference type="InterPro" id="IPR002401">
    <property type="entry name" value="Cyt_P450_E_grp-I"/>
</dbReference>
<dbReference type="EMBL" id="CP099418">
    <property type="protein sequence ID" value="USW46865.1"/>
    <property type="molecule type" value="Genomic_DNA"/>
</dbReference>
<comment type="cofactor">
    <cofactor evidence="1 7">
        <name>heme</name>
        <dbReference type="ChEBI" id="CHEBI:30413"/>
    </cofactor>
</comment>
<keyword evidence="3 7" id="KW-0479">Metal-binding</keyword>
<proteinExistence type="inferred from homology"/>
<gene>
    <name evidence="9" type="ORF">Slin15195_G001840</name>
</gene>
<dbReference type="Proteomes" id="UP001056384">
    <property type="component" value="Chromosome 1"/>
</dbReference>
<dbReference type="InterPro" id="IPR017972">
    <property type="entry name" value="Cyt_P450_CS"/>
</dbReference>
<dbReference type="PRINTS" id="PR00385">
    <property type="entry name" value="P450"/>
</dbReference>
<dbReference type="GO" id="GO:0005506">
    <property type="term" value="F:iron ion binding"/>
    <property type="evidence" value="ECO:0007669"/>
    <property type="project" value="InterPro"/>
</dbReference>
<evidence type="ECO:0000256" key="1">
    <source>
        <dbReference type="ARBA" id="ARBA00001971"/>
    </source>
</evidence>
<dbReference type="SUPFAM" id="SSF48264">
    <property type="entry name" value="Cytochrome P450"/>
    <property type="match status" value="1"/>
</dbReference>
<dbReference type="PRINTS" id="PR00463">
    <property type="entry name" value="EP450I"/>
</dbReference>
<dbReference type="OrthoDB" id="1470350at2759"/>
<dbReference type="PANTHER" id="PTHR24287:SF17">
    <property type="entry name" value="P450, PUTATIVE (EUROFUNG)-RELATED"/>
    <property type="match status" value="1"/>
</dbReference>
<sequence length="507" mass="57844">MLYQAALLCFVAYVLHFLVGQIRLHRQRAAFKRANDCEPAAAHYPIKDPWGLNFLLEIVPAAKRLELLPFFHRLHQRYGKTFVYGPWIGRGMVFSIDPGNAKTVMATKFDDWVAKEARQEGFGPLLGDGIFTTDGAFWAHSRALIRPQFDKAQVSEQVEPFEASTLKLIAKIPDNEEIVDLQDLFHRLTMDTSTEFLTGTSTDSLDDDQDEGGRKFIEAFEYAMNDGFWRIRLGRLYWLRPDPKARKAIKESRDYVMAWVHKAVAYRDSFAADEKNHKSEGPYVFINELAKQPKVDVERIHNEAINVLLAGRDTTASLLSHLWHVLARRPDVWEKLHGEVSTLGAELPTYTKLKEMRYMRNCIRETLRLYPPLPVFIKRAARDTVLPTGGGKCGEKPLFVAKGTTISLSFWSMQRDKGVFGTDADDFRPERWDEPSLRPFWSYLPFGGGPRACLGQQYAQSEAMYVTTRLMQHFQRIEPRDADPLRHKVAATISVHNGVKVALAKAA</sequence>
<dbReference type="AlphaFoldDB" id="A0A9Q9AD07"/>
<dbReference type="PANTHER" id="PTHR24287">
    <property type="entry name" value="P450, PUTATIVE (EUROFUNG)-RELATED"/>
    <property type="match status" value="1"/>
</dbReference>
<feature type="binding site" description="axial binding residue" evidence="7">
    <location>
        <position position="453"/>
    </location>
    <ligand>
        <name>heme</name>
        <dbReference type="ChEBI" id="CHEBI:30413"/>
    </ligand>
    <ligandPart>
        <name>Fe</name>
        <dbReference type="ChEBI" id="CHEBI:18248"/>
    </ligandPart>
</feature>
<keyword evidence="6 8" id="KW-0503">Monooxygenase</keyword>
<dbReference type="InterPro" id="IPR001128">
    <property type="entry name" value="Cyt_P450"/>
</dbReference>
<dbReference type="GO" id="GO:0016705">
    <property type="term" value="F:oxidoreductase activity, acting on paired donors, with incorporation or reduction of molecular oxygen"/>
    <property type="evidence" value="ECO:0007669"/>
    <property type="project" value="InterPro"/>
</dbReference>
<dbReference type="GO" id="GO:0004497">
    <property type="term" value="F:monooxygenase activity"/>
    <property type="evidence" value="ECO:0007669"/>
    <property type="project" value="UniProtKB-KW"/>
</dbReference>
<evidence type="ECO:0000313" key="10">
    <source>
        <dbReference type="Proteomes" id="UP001056384"/>
    </source>
</evidence>
<dbReference type="Gene3D" id="1.10.630.10">
    <property type="entry name" value="Cytochrome P450"/>
    <property type="match status" value="1"/>
</dbReference>